<evidence type="ECO:0000256" key="1">
    <source>
        <dbReference type="ARBA" id="ARBA00004642"/>
    </source>
</evidence>
<protein>
    <recommendedName>
        <fullName evidence="6">Cyclin-dependent kinase inhibitor domain-containing protein</fullName>
    </recommendedName>
</protein>
<sequence>MGKYMKKSKITGDVAVMEVSQSSMGVRTRAKTLALQRLQSTLTPPQKLDNSSYLQLRSRRLEKPPPLLLNETTNATKRLPKDSCRENPNPKPSPNPRVSSRLRLSSVNKGSVGSVSLSCSKNEDEYCGTTTATVGREGEKEEFNDVGVEASFGENNLEFEGRERSTRESTPCSLIRDSDAIGTPRSTTRPTSSTATNWRVRNAVQKNIPTTREMEEFFACAEQQQQRLFTEKYNFDIVSDLPLPGRYEWVKVNP</sequence>
<dbReference type="AlphaFoldDB" id="A0AAP0RPT1"/>
<gene>
    <name evidence="7" type="ORF">L1049_005351</name>
</gene>
<dbReference type="EMBL" id="JBBPBK010000007">
    <property type="protein sequence ID" value="KAK9282434.1"/>
    <property type="molecule type" value="Genomic_DNA"/>
</dbReference>
<evidence type="ECO:0000259" key="6">
    <source>
        <dbReference type="Pfam" id="PF02234"/>
    </source>
</evidence>
<evidence type="ECO:0000256" key="3">
    <source>
        <dbReference type="ARBA" id="ARBA00023013"/>
    </source>
</evidence>
<feature type="domain" description="Cyclin-dependent kinase inhibitor" evidence="6">
    <location>
        <begin position="207"/>
        <end position="252"/>
    </location>
</feature>
<feature type="region of interest" description="Disordered" evidence="5">
    <location>
        <begin position="37"/>
        <end position="115"/>
    </location>
</feature>
<feature type="compositionally biased region" description="Low complexity" evidence="5">
    <location>
        <begin position="183"/>
        <end position="194"/>
    </location>
</feature>
<evidence type="ECO:0000256" key="4">
    <source>
        <dbReference type="ARBA" id="ARBA00023306"/>
    </source>
</evidence>
<evidence type="ECO:0000313" key="8">
    <source>
        <dbReference type="Proteomes" id="UP001415857"/>
    </source>
</evidence>
<dbReference type="PIRSF" id="PIRSF017811">
    <property type="entry name" value="CDK_inhib_pln"/>
    <property type="match status" value="1"/>
</dbReference>
<dbReference type="InterPro" id="IPR003175">
    <property type="entry name" value="CDI_dom"/>
</dbReference>
<comment type="caution">
    <text evidence="7">The sequence shown here is derived from an EMBL/GenBank/DDBJ whole genome shotgun (WGS) entry which is preliminary data.</text>
</comment>
<dbReference type="GO" id="GO:0004861">
    <property type="term" value="F:cyclin-dependent protein serine/threonine kinase inhibitor activity"/>
    <property type="evidence" value="ECO:0007669"/>
    <property type="project" value="InterPro"/>
</dbReference>
<evidence type="ECO:0000313" key="7">
    <source>
        <dbReference type="EMBL" id="KAK9282434.1"/>
    </source>
</evidence>
<dbReference type="Proteomes" id="UP001415857">
    <property type="component" value="Unassembled WGS sequence"/>
</dbReference>
<reference evidence="7 8" key="1">
    <citation type="journal article" date="2024" name="Plant J.">
        <title>Genome sequences and population genomics reveal climatic adaptation and genomic divergence between two closely related sweetgum species.</title>
        <authorList>
            <person name="Xu W.Q."/>
            <person name="Ren C.Q."/>
            <person name="Zhang X.Y."/>
            <person name="Comes H.P."/>
            <person name="Liu X.H."/>
            <person name="Li Y.G."/>
            <person name="Kettle C.J."/>
            <person name="Jalonen R."/>
            <person name="Gaisberger H."/>
            <person name="Ma Y.Z."/>
            <person name="Qiu Y.X."/>
        </authorList>
    </citation>
    <scope>NUCLEOTIDE SEQUENCE [LARGE SCALE GENOMIC DNA]</scope>
    <source>
        <strain evidence="7">Hangzhou</strain>
    </source>
</reference>
<dbReference type="GO" id="GO:0051726">
    <property type="term" value="P:regulation of cell cycle"/>
    <property type="evidence" value="ECO:0007669"/>
    <property type="project" value="InterPro"/>
</dbReference>
<dbReference type="Pfam" id="PF02234">
    <property type="entry name" value="CDI"/>
    <property type="match status" value="1"/>
</dbReference>
<evidence type="ECO:0000256" key="2">
    <source>
        <dbReference type="ARBA" id="ARBA00010274"/>
    </source>
</evidence>
<keyword evidence="4" id="KW-0131">Cell cycle</keyword>
<keyword evidence="3" id="KW-0649">Protein kinase inhibitor</keyword>
<feature type="region of interest" description="Disordered" evidence="5">
    <location>
        <begin position="161"/>
        <end position="194"/>
    </location>
</feature>
<evidence type="ECO:0000256" key="5">
    <source>
        <dbReference type="SAM" id="MobiDB-lite"/>
    </source>
</evidence>
<name>A0AAP0RPT1_LIQFO</name>
<comment type="similarity">
    <text evidence="2">Belongs to the CDI family. ICK/KRP subfamily.</text>
</comment>
<keyword evidence="8" id="KW-1185">Reference proteome</keyword>
<comment type="subcellular location">
    <subcellularLocation>
        <location evidence="1">Nucleus</location>
        <location evidence="1">Nucleoplasm</location>
    </subcellularLocation>
</comment>
<dbReference type="GO" id="GO:0005654">
    <property type="term" value="C:nucleoplasm"/>
    <property type="evidence" value="ECO:0007669"/>
    <property type="project" value="UniProtKB-SubCell"/>
</dbReference>
<organism evidence="7 8">
    <name type="scientific">Liquidambar formosana</name>
    <name type="common">Formosan gum</name>
    <dbReference type="NCBI Taxonomy" id="63359"/>
    <lineage>
        <taxon>Eukaryota</taxon>
        <taxon>Viridiplantae</taxon>
        <taxon>Streptophyta</taxon>
        <taxon>Embryophyta</taxon>
        <taxon>Tracheophyta</taxon>
        <taxon>Spermatophyta</taxon>
        <taxon>Magnoliopsida</taxon>
        <taxon>eudicotyledons</taxon>
        <taxon>Gunneridae</taxon>
        <taxon>Pentapetalae</taxon>
        <taxon>Saxifragales</taxon>
        <taxon>Altingiaceae</taxon>
        <taxon>Liquidambar</taxon>
    </lineage>
</organism>
<dbReference type="InterPro" id="IPR044898">
    <property type="entry name" value="CDI_dom_sf"/>
</dbReference>
<dbReference type="Gene3D" id="4.10.365.10">
    <property type="entry name" value="p27"/>
    <property type="match status" value="1"/>
</dbReference>
<proteinExistence type="inferred from homology"/>
<feature type="compositionally biased region" description="Low complexity" evidence="5">
    <location>
        <begin position="96"/>
        <end position="115"/>
    </location>
</feature>
<accession>A0AAP0RPT1</accession>
<feature type="compositionally biased region" description="Polar residues" evidence="5">
    <location>
        <begin position="37"/>
        <end position="55"/>
    </location>
</feature>
<dbReference type="PANTHER" id="PTHR46776">
    <property type="entry name" value="CYCLIN-DEPENDENT KINASE INHIBITOR 4-RELATED"/>
    <property type="match status" value="1"/>
</dbReference>
<dbReference type="InterPro" id="IPR044275">
    <property type="entry name" value="KRP"/>
</dbReference>